<feature type="compositionally biased region" description="Polar residues" evidence="1">
    <location>
        <begin position="147"/>
        <end position="156"/>
    </location>
</feature>
<dbReference type="SMART" id="SM00460">
    <property type="entry name" value="TGc"/>
    <property type="match status" value="1"/>
</dbReference>
<evidence type="ECO:0000313" key="5">
    <source>
        <dbReference type="Proteomes" id="UP000772186"/>
    </source>
</evidence>
<dbReference type="Gene3D" id="3.10.620.30">
    <property type="match status" value="1"/>
</dbReference>
<reference evidence="4 5" key="1">
    <citation type="submission" date="2021-09" db="EMBL/GenBank/DDBJ databases">
        <title>WGS of Mycoplasma sp. Zaradi2 strains.</title>
        <authorList>
            <person name="Spergser J."/>
        </authorList>
    </citation>
    <scope>NUCLEOTIDE SEQUENCE [LARGE SCALE GENOMIC DNA]</scope>
    <source>
        <strain evidence="4 5">1331</strain>
    </source>
</reference>
<gene>
    <name evidence="4" type="ORF">LAD73_03045</name>
</gene>
<protein>
    <recommendedName>
        <fullName evidence="3">Transglutaminase-like domain-containing protein</fullName>
    </recommendedName>
</protein>
<feature type="compositionally biased region" description="Polar residues" evidence="1">
    <location>
        <begin position="105"/>
        <end position="123"/>
    </location>
</feature>
<dbReference type="InterPro" id="IPR038765">
    <property type="entry name" value="Papain-like_cys_pep_sf"/>
</dbReference>
<feature type="region of interest" description="Disordered" evidence="1">
    <location>
        <begin position="70"/>
        <end position="156"/>
    </location>
</feature>
<keyword evidence="2" id="KW-0732">Signal</keyword>
<dbReference type="GO" id="GO:0005737">
    <property type="term" value="C:cytoplasm"/>
    <property type="evidence" value="ECO:0007669"/>
    <property type="project" value="TreeGrafter"/>
</dbReference>
<feature type="signal peptide" evidence="2">
    <location>
        <begin position="1"/>
        <end position="28"/>
    </location>
</feature>
<feature type="chain" id="PRO_5037981904" description="Transglutaminase-like domain-containing protein" evidence="2">
    <location>
        <begin position="29"/>
        <end position="775"/>
    </location>
</feature>
<dbReference type="PANTHER" id="PTHR46333">
    <property type="entry name" value="CYTOKINESIS PROTEIN 3"/>
    <property type="match status" value="1"/>
</dbReference>
<dbReference type="Pfam" id="PF01841">
    <property type="entry name" value="Transglut_core"/>
    <property type="match status" value="1"/>
</dbReference>
<dbReference type="Proteomes" id="UP000772186">
    <property type="component" value="Unassembled WGS sequence"/>
</dbReference>
<organism evidence="4 5">
    <name type="scientific">Mycoplasma tauri</name>
    <dbReference type="NCBI Taxonomy" id="547987"/>
    <lineage>
        <taxon>Bacteria</taxon>
        <taxon>Bacillati</taxon>
        <taxon>Mycoplasmatota</taxon>
        <taxon>Mollicutes</taxon>
        <taxon>Mycoplasmataceae</taxon>
        <taxon>Mycoplasma</taxon>
    </lineage>
</organism>
<dbReference type="SUPFAM" id="SSF54001">
    <property type="entry name" value="Cysteine proteinases"/>
    <property type="match status" value="1"/>
</dbReference>
<feature type="compositionally biased region" description="Basic and acidic residues" evidence="1">
    <location>
        <begin position="80"/>
        <end position="104"/>
    </location>
</feature>
<feature type="compositionally biased region" description="Basic and acidic residues" evidence="1">
    <location>
        <begin position="127"/>
        <end position="146"/>
    </location>
</feature>
<dbReference type="PANTHER" id="PTHR46333:SF2">
    <property type="entry name" value="CYTOKINESIS PROTEIN 3"/>
    <property type="match status" value="1"/>
</dbReference>
<dbReference type="InterPro" id="IPR052557">
    <property type="entry name" value="CAP/Cytokinesis_protein"/>
</dbReference>
<evidence type="ECO:0000313" key="4">
    <source>
        <dbReference type="EMBL" id="MBZ4195677.1"/>
    </source>
</evidence>
<evidence type="ECO:0000256" key="2">
    <source>
        <dbReference type="SAM" id="SignalP"/>
    </source>
</evidence>
<dbReference type="RefSeq" id="WP_223644938.1">
    <property type="nucleotide sequence ID" value="NZ_JAIQBY010000044.1"/>
</dbReference>
<dbReference type="EMBL" id="JAIQBY010000044">
    <property type="protein sequence ID" value="MBZ4195677.1"/>
    <property type="molecule type" value="Genomic_DNA"/>
</dbReference>
<name>A0A953T7H2_9MOLU</name>
<dbReference type="AlphaFoldDB" id="A0A953T7H2"/>
<proteinExistence type="predicted"/>
<dbReference type="PROSITE" id="PS51257">
    <property type="entry name" value="PROKAR_LIPOPROTEIN"/>
    <property type="match status" value="1"/>
</dbReference>
<feature type="domain" description="Transglutaminase-like" evidence="3">
    <location>
        <begin position="349"/>
        <end position="405"/>
    </location>
</feature>
<comment type="caution">
    <text evidence="4">The sequence shown here is derived from an EMBL/GenBank/DDBJ whole genome shotgun (WGS) entry which is preliminary data.</text>
</comment>
<dbReference type="InterPro" id="IPR002931">
    <property type="entry name" value="Transglutaminase-like"/>
</dbReference>
<feature type="compositionally biased region" description="Polar residues" evidence="1">
    <location>
        <begin position="70"/>
        <end position="79"/>
    </location>
</feature>
<accession>A0A953T7H2</accession>
<evidence type="ECO:0000259" key="3">
    <source>
        <dbReference type="SMART" id="SM00460"/>
    </source>
</evidence>
<evidence type="ECO:0000256" key="1">
    <source>
        <dbReference type="SAM" id="MobiDB-lite"/>
    </source>
</evidence>
<keyword evidence="5" id="KW-1185">Reference proteome</keyword>
<dbReference type="NCBIfam" id="NF045980">
    <property type="entry name" value="MAG6410_fam_LP"/>
    <property type="match status" value="1"/>
</dbReference>
<sequence length="775" mass="89477">MKKSKVKTLSLSLLPSLSILSVSSFVFSCEVSDNNEKHNIDNNKNTNQQNLQTNSLSKQSGLNKINVNQSDDLESTNSHSKIEKQESPTDSINNEKDSQNKEQKNQVTTDNNELNVGQSDSVLNNSKIEKESKIKSENHTDAKPTKTVDNSFYPTQPSHEFTELNLKEDEIKEKILSAKYLSSNYFSHPDYKIKDYKTVIRGDGKDPKKLELIDKSGNVVSDVKWFIRTQYPGENVYSSSDQTPEDVSINITNDGVVTGKKHQQEQRTYQVWAEWKGYLFKTYVQVLSDDEIRGVDEDAQSRAKVKEIVKGWDNLSDINKVLKAYDWIAENVEYKIRGDLISDQTAYSCLIEKSCVCAGYAKGFELFMNELNIPTKTIVGEVRREWHIWNLVEIEGKWYHIDVTWDTNVEWQKNRKKVKRTTYTYFLVNDNDIKQGRRYTKPFLESMMGSKYRGYKLDNLIKSEEDIRRIVEMQVSEKYNSESKFVSFVTGNSFTDHDLVEKIIQEKTGQKFVKKHEGRRNINFKTLSYVFSIDNSKISEIKTIDLNAEKISNDKSDYIIKIYGDNLPDLSKENIWVKNAFIENVEKVGNDYLVYLSNFDNFDSCEVELSVYKIGYQFNIIKNNKLTFNVLRHEKPKAQFIGINSNSGILKNLDLDMEYRLGLDPWQDAKTTEIELNNIGTREISVRKKASKSMMASQIQKISASKPSYIDKEVKVNNNRIIGVDSNMQYRLVDTNNWIDINSIYLENLKPGTYELRTKPGINLLASDIVRVQIH</sequence>